<dbReference type="InterPro" id="IPR010982">
    <property type="entry name" value="Lambda_DNA-bd_dom_sf"/>
</dbReference>
<feature type="domain" description="HTH cro/C1-type" evidence="1">
    <location>
        <begin position="127"/>
        <end position="161"/>
    </location>
</feature>
<gene>
    <name evidence="2" type="ORF">GCM10010124_36850</name>
</gene>
<organism evidence="2 3">
    <name type="scientific">Pilimelia terevasa</name>
    <dbReference type="NCBI Taxonomy" id="53372"/>
    <lineage>
        <taxon>Bacteria</taxon>
        <taxon>Bacillati</taxon>
        <taxon>Actinomycetota</taxon>
        <taxon>Actinomycetes</taxon>
        <taxon>Micromonosporales</taxon>
        <taxon>Micromonosporaceae</taxon>
        <taxon>Pilimelia</taxon>
    </lineage>
</organism>
<dbReference type="Proteomes" id="UP000662200">
    <property type="component" value="Unassembled WGS sequence"/>
</dbReference>
<comment type="caution">
    <text evidence="2">The sequence shown here is derived from an EMBL/GenBank/DDBJ whole genome shotgun (WGS) entry which is preliminary data.</text>
</comment>
<dbReference type="EMBL" id="BMQC01000018">
    <property type="protein sequence ID" value="GGK40653.1"/>
    <property type="molecule type" value="Genomic_DNA"/>
</dbReference>
<reference evidence="2" key="2">
    <citation type="submission" date="2020-09" db="EMBL/GenBank/DDBJ databases">
        <authorList>
            <person name="Sun Q."/>
            <person name="Ohkuma M."/>
        </authorList>
    </citation>
    <scope>NUCLEOTIDE SEQUENCE</scope>
    <source>
        <strain evidence="2">JCM 3091</strain>
    </source>
</reference>
<dbReference type="AlphaFoldDB" id="A0A8J3BTQ3"/>
<dbReference type="Gene3D" id="1.10.260.40">
    <property type="entry name" value="lambda repressor-like DNA-binding domains"/>
    <property type="match status" value="3"/>
</dbReference>
<reference evidence="2" key="1">
    <citation type="journal article" date="2014" name="Int. J. Syst. Evol. Microbiol.">
        <title>Complete genome sequence of Corynebacterium casei LMG S-19264T (=DSM 44701T), isolated from a smear-ripened cheese.</title>
        <authorList>
            <consortium name="US DOE Joint Genome Institute (JGI-PGF)"/>
            <person name="Walter F."/>
            <person name="Albersmeier A."/>
            <person name="Kalinowski J."/>
            <person name="Ruckert C."/>
        </authorList>
    </citation>
    <scope>NUCLEOTIDE SEQUENCE</scope>
    <source>
        <strain evidence="2">JCM 3091</strain>
    </source>
</reference>
<evidence type="ECO:0000259" key="1">
    <source>
        <dbReference type="PROSITE" id="PS50943"/>
    </source>
</evidence>
<name>A0A8J3BTQ3_9ACTN</name>
<keyword evidence="3" id="KW-1185">Reference proteome</keyword>
<dbReference type="PROSITE" id="PS50943">
    <property type="entry name" value="HTH_CROC1"/>
    <property type="match status" value="1"/>
</dbReference>
<evidence type="ECO:0000313" key="3">
    <source>
        <dbReference type="Proteomes" id="UP000662200"/>
    </source>
</evidence>
<sequence>MEAVGPLGMGGDHVYPGRVGDGRRGMRLWTLPSRLEHLFGTVVKPSGAQHTVEEVADWINGRGTVEVSAAYLRCLLAPRSGAGRPAVSALAVRLNHLFDAVRRPDGKAFSNDEVAAAVSRRDGVSTSGSYLWYMRRGERDNPKMKVIEGLADFFGVPPGYFFDDEPPAVLLGEVAAFFDVPVCYFHDDEQATTIAEELTQLATLARGRATQTVAKIEHVAMRMGDLSEDSLQTILEIVENVRRLEGLDRPRPGG</sequence>
<proteinExistence type="predicted"/>
<dbReference type="InterPro" id="IPR001387">
    <property type="entry name" value="Cro/C1-type_HTH"/>
</dbReference>
<dbReference type="GO" id="GO:0003677">
    <property type="term" value="F:DNA binding"/>
    <property type="evidence" value="ECO:0007669"/>
    <property type="project" value="InterPro"/>
</dbReference>
<evidence type="ECO:0000313" key="2">
    <source>
        <dbReference type="EMBL" id="GGK40653.1"/>
    </source>
</evidence>
<accession>A0A8J3BTQ3</accession>
<protein>
    <recommendedName>
        <fullName evidence="1">HTH cro/C1-type domain-containing protein</fullName>
    </recommendedName>
</protein>